<dbReference type="EMBL" id="WNWS01000527">
    <property type="protein sequence ID" value="KAE9966297.1"/>
    <property type="molecule type" value="Genomic_DNA"/>
</dbReference>
<dbReference type="InterPro" id="IPR001810">
    <property type="entry name" value="F-box_dom"/>
</dbReference>
<evidence type="ECO:0000313" key="4">
    <source>
        <dbReference type="Proteomes" id="UP000447873"/>
    </source>
</evidence>
<dbReference type="Proteomes" id="UP000490939">
    <property type="component" value="Unassembled WGS sequence"/>
</dbReference>
<feature type="domain" description="F-box" evidence="1">
    <location>
        <begin position="5"/>
        <end position="58"/>
    </location>
</feature>
<proteinExistence type="predicted"/>
<dbReference type="EMBL" id="WNWR01000518">
    <property type="protein sequence ID" value="KAE9975765.1"/>
    <property type="molecule type" value="Genomic_DNA"/>
</dbReference>
<protein>
    <recommendedName>
        <fullName evidence="1">F-box domain-containing protein</fullName>
    </recommendedName>
</protein>
<reference evidence="3 5" key="1">
    <citation type="submission" date="2019-07" db="EMBL/GenBank/DDBJ databases">
        <title>Venturia inaequalis Genome Resource.</title>
        <authorList>
            <person name="Lichtner F.J."/>
        </authorList>
    </citation>
    <scope>NUCLEOTIDE SEQUENCE [LARGE SCALE GENOMIC DNA]</scope>
    <source>
        <strain evidence="2 4">120213</strain>
        <strain evidence="3 5">DMI_063113</strain>
    </source>
</reference>
<sequence>MAGSSVSLISLPNELIYSIIDFARPHGFQNLLLACKHIYAVGRPLINDYNLGRRWVSYSIQGRTSGDQPITLLQLQQTLPATPKKVQEWIGLYVNQINLRRVSSRRRSGIIFSSRPIPHTSIPSWLRDELNQIINECPELKPERRANLVVKKPAPDQCIEWHSDLWLSLSGRRCAYGTFTQLPALFLFANLHRLSLQVEKVPFGMSLKEKSAVDSHVILGRIIKRHHGRRYFQQLEELKVDENGSAGIKFIAPWMLLPNLKALMVHGLHDYGQHTDSMLAKILPAEFKSSIQHLVLPQVSLKEKTMRKLLSHTGGLRTLVWQHK</sequence>
<name>A0A8H3UU25_VENIN</name>
<comment type="caution">
    <text evidence="3">The sequence shown here is derived from an EMBL/GenBank/DDBJ whole genome shotgun (WGS) entry which is preliminary data.</text>
</comment>
<evidence type="ECO:0000313" key="2">
    <source>
        <dbReference type="EMBL" id="KAE9966297.1"/>
    </source>
</evidence>
<dbReference type="PROSITE" id="PS50181">
    <property type="entry name" value="FBOX"/>
    <property type="match status" value="1"/>
</dbReference>
<evidence type="ECO:0000259" key="1">
    <source>
        <dbReference type="PROSITE" id="PS50181"/>
    </source>
</evidence>
<dbReference type="Proteomes" id="UP000447873">
    <property type="component" value="Unassembled WGS sequence"/>
</dbReference>
<evidence type="ECO:0000313" key="5">
    <source>
        <dbReference type="Proteomes" id="UP000490939"/>
    </source>
</evidence>
<accession>A0A8H3UU25</accession>
<keyword evidence="5" id="KW-1185">Reference proteome</keyword>
<gene>
    <name evidence="3" type="ORF">EG327_008340</name>
    <name evidence="2" type="ORF">EG328_009016</name>
</gene>
<evidence type="ECO:0000313" key="3">
    <source>
        <dbReference type="EMBL" id="KAE9975765.1"/>
    </source>
</evidence>
<dbReference type="AlphaFoldDB" id="A0A8H3UU25"/>
<organism evidence="3 5">
    <name type="scientific">Venturia inaequalis</name>
    <name type="common">Apple scab fungus</name>
    <dbReference type="NCBI Taxonomy" id="5025"/>
    <lineage>
        <taxon>Eukaryota</taxon>
        <taxon>Fungi</taxon>
        <taxon>Dikarya</taxon>
        <taxon>Ascomycota</taxon>
        <taxon>Pezizomycotina</taxon>
        <taxon>Dothideomycetes</taxon>
        <taxon>Pleosporomycetidae</taxon>
        <taxon>Venturiales</taxon>
        <taxon>Venturiaceae</taxon>
        <taxon>Venturia</taxon>
    </lineage>
</organism>